<dbReference type="Proteomes" id="UP000182486">
    <property type="component" value="Unassembled WGS sequence"/>
</dbReference>
<dbReference type="InterPro" id="IPR000600">
    <property type="entry name" value="ROK"/>
</dbReference>
<reference evidence="2 3" key="1">
    <citation type="submission" date="2016-09" db="EMBL/GenBank/DDBJ databases">
        <title>Couchioplanes caeruleus draft genome sequence.</title>
        <authorList>
            <person name="Sheehan J."/>
            <person name="Caffrey P."/>
        </authorList>
    </citation>
    <scope>NUCLEOTIDE SEQUENCE [LARGE SCALE GENOMIC DNA]</scope>
    <source>
        <strain evidence="2 3">DSM 43634</strain>
    </source>
</reference>
<gene>
    <name evidence="2" type="ORF">BG844_11535</name>
</gene>
<dbReference type="Pfam" id="PF00480">
    <property type="entry name" value="ROK"/>
    <property type="match status" value="1"/>
</dbReference>
<dbReference type="SUPFAM" id="SSF46785">
    <property type="entry name" value="Winged helix' DNA-binding domain"/>
    <property type="match status" value="1"/>
</dbReference>
<organism evidence="2 3">
    <name type="scientific">Couchioplanes caeruleus subsp. caeruleus</name>
    <dbReference type="NCBI Taxonomy" id="56427"/>
    <lineage>
        <taxon>Bacteria</taxon>
        <taxon>Bacillati</taxon>
        <taxon>Actinomycetota</taxon>
        <taxon>Actinomycetes</taxon>
        <taxon>Micromonosporales</taxon>
        <taxon>Micromonosporaceae</taxon>
        <taxon>Couchioplanes</taxon>
    </lineage>
</organism>
<dbReference type="RefSeq" id="WP_071805144.1">
    <property type="nucleotide sequence ID" value="NZ_MEIA01000114.1"/>
</dbReference>
<keyword evidence="2" id="KW-0418">Kinase</keyword>
<dbReference type="Gene3D" id="3.30.420.40">
    <property type="match status" value="2"/>
</dbReference>
<dbReference type="InterPro" id="IPR036388">
    <property type="entry name" value="WH-like_DNA-bd_sf"/>
</dbReference>
<proteinExistence type="inferred from homology"/>
<dbReference type="Gene3D" id="1.10.10.10">
    <property type="entry name" value="Winged helix-like DNA-binding domain superfamily/Winged helix DNA-binding domain"/>
    <property type="match status" value="1"/>
</dbReference>
<dbReference type="EMBL" id="MEIA01000114">
    <property type="protein sequence ID" value="OJF14114.1"/>
    <property type="molecule type" value="Genomic_DNA"/>
</dbReference>
<evidence type="ECO:0000313" key="3">
    <source>
        <dbReference type="Proteomes" id="UP000182486"/>
    </source>
</evidence>
<keyword evidence="3" id="KW-1185">Reference proteome</keyword>
<comment type="similarity">
    <text evidence="1">Belongs to the ROK (NagC/XylR) family.</text>
</comment>
<accession>A0A1K0GA48</accession>
<name>A0A1K0GA48_9ACTN</name>
<comment type="caution">
    <text evidence="2">The sequence shown here is derived from an EMBL/GenBank/DDBJ whole genome shotgun (WGS) entry which is preliminary data.</text>
</comment>
<sequence length="396" mass="41874">MKAAPSQEEVRRHNLGTLLRYVHIHGATSRAELTTKLGLNRSTIGALTADLTAVGLVTEKGQRETGRAGRPSLLVRPESAMVYAYALNIEVDRLRAARVGLGGVILDRREAPRPREMQVVDAVRPLAGFIHEMRKDVPDGARYVGAGLAVAGMVRRADGMVRLAPPIGWVDQPVGDALVEEIGGDVGPMVVGNIADVAALVEHSRGAAAGRENVIYLYGDVGVCAGIIAGGRRITGHGGYGGEVGHMVINPGGNPCSCGSRGCWETEIGEYPLLRLAGREDRSGREAVLGVVEAAMRGDWAAQQAVRHVGEWIGLGVGNLVNIFNPEAVIFGGTLRDVYLVAAAQIRSRLNEVALPACREHIRLRTPELGADAALIGAAELAFEKLLEDPLLGATG</sequence>
<protein>
    <submittedName>
        <fullName evidence="2">Sugar kinase</fullName>
    </submittedName>
</protein>
<dbReference type="GO" id="GO:0016301">
    <property type="term" value="F:kinase activity"/>
    <property type="evidence" value="ECO:0007669"/>
    <property type="project" value="UniProtKB-KW"/>
</dbReference>
<dbReference type="AlphaFoldDB" id="A0A1K0GA48"/>
<dbReference type="SUPFAM" id="SSF53067">
    <property type="entry name" value="Actin-like ATPase domain"/>
    <property type="match status" value="2"/>
</dbReference>
<keyword evidence="2" id="KW-0808">Transferase</keyword>
<evidence type="ECO:0000313" key="2">
    <source>
        <dbReference type="EMBL" id="OJF14114.1"/>
    </source>
</evidence>
<dbReference type="PANTHER" id="PTHR18964:SF149">
    <property type="entry name" value="BIFUNCTIONAL UDP-N-ACETYLGLUCOSAMINE 2-EPIMERASE_N-ACETYLMANNOSAMINE KINASE"/>
    <property type="match status" value="1"/>
</dbReference>
<evidence type="ECO:0000256" key="1">
    <source>
        <dbReference type="ARBA" id="ARBA00006479"/>
    </source>
</evidence>
<dbReference type="PANTHER" id="PTHR18964">
    <property type="entry name" value="ROK (REPRESSOR, ORF, KINASE) FAMILY"/>
    <property type="match status" value="1"/>
</dbReference>
<dbReference type="InterPro" id="IPR036390">
    <property type="entry name" value="WH_DNA-bd_sf"/>
</dbReference>
<dbReference type="InterPro" id="IPR043129">
    <property type="entry name" value="ATPase_NBD"/>
</dbReference>